<evidence type="ECO:0000313" key="8">
    <source>
        <dbReference type="EMBL" id="PJM76042.1"/>
    </source>
</evidence>
<feature type="domain" description="Bacterial alpha-L-rhamnosidase N-terminal" evidence="5">
    <location>
        <begin position="47"/>
        <end position="204"/>
    </location>
</feature>
<name>A0A2M9HGV3_9BIFI</name>
<keyword evidence="3" id="KW-0378">Hydrolase</keyword>
<dbReference type="GO" id="GO:0030596">
    <property type="term" value="F:alpha-L-rhamnosidase activity"/>
    <property type="evidence" value="ECO:0007669"/>
    <property type="project" value="UniProtKB-EC"/>
</dbReference>
<comment type="catalytic activity">
    <reaction evidence="1">
        <text>Hydrolysis of terminal non-reducing alpha-L-rhamnose residues in alpha-L-rhamnosides.</text>
        <dbReference type="EC" id="3.2.1.40"/>
    </reaction>
</comment>
<dbReference type="Pfam" id="PF17390">
    <property type="entry name" value="Bac_rhamnosid_C"/>
    <property type="match status" value="1"/>
</dbReference>
<dbReference type="InterPro" id="IPR012341">
    <property type="entry name" value="6hp_glycosidase-like_sf"/>
</dbReference>
<accession>A0A2M9HGV3</accession>
<protein>
    <recommendedName>
        <fullName evidence="2">alpha-L-rhamnosidase</fullName>
        <ecNumber evidence="2">3.2.1.40</ecNumber>
    </recommendedName>
</protein>
<dbReference type="Pfam" id="PF17389">
    <property type="entry name" value="Bac_rhamnosid6H"/>
    <property type="match status" value="1"/>
</dbReference>
<dbReference type="InterPro" id="IPR008902">
    <property type="entry name" value="Rhamnosid_concanavalin"/>
</dbReference>
<dbReference type="Gene3D" id="1.50.10.10">
    <property type="match status" value="1"/>
</dbReference>
<feature type="domain" description="Alpha-L-rhamnosidase concanavalin-like" evidence="4">
    <location>
        <begin position="217"/>
        <end position="326"/>
    </location>
</feature>
<dbReference type="InterPro" id="IPR008928">
    <property type="entry name" value="6-hairpin_glycosidase_sf"/>
</dbReference>
<feature type="domain" description="Alpha-L-rhamnosidase six-hairpin glycosidase" evidence="6">
    <location>
        <begin position="332"/>
        <end position="696"/>
    </location>
</feature>
<dbReference type="InterPro" id="IPR008979">
    <property type="entry name" value="Galactose-bd-like_sf"/>
</dbReference>
<dbReference type="InterPro" id="IPR013737">
    <property type="entry name" value="Bac_rhamnosid_N"/>
</dbReference>
<dbReference type="PANTHER" id="PTHR33307:SF6">
    <property type="entry name" value="ALPHA-RHAMNOSIDASE (EUROFUNG)-RELATED"/>
    <property type="match status" value="1"/>
</dbReference>
<evidence type="ECO:0000259" key="6">
    <source>
        <dbReference type="Pfam" id="PF17389"/>
    </source>
</evidence>
<gene>
    <name evidence="8" type="ORF">CSQ87_00375</name>
</gene>
<dbReference type="EC" id="3.2.1.40" evidence="2"/>
<evidence type="ECO:0000313" key="9">
    <source>
        <dbReference type="Proteomes" id="UP000231451"/>
    </source>
</evidence>
<dbReference type="InterPro" id="IPR016007">
    <property type="entry name" value="Alpha_rhamnosid"/>
</dbReference>
<comment type="caution">
    <text evidence="8">The sequence shown here is derived from an EMBL/GenBank/DDBJ whole genome shotgun (WGS) entry which is preliminary data.</text>
</comment>
<evidence type="ECO:0000256" key="3">
    <source>
        <dbReference type="ARBA" id="ARBA00022801"/>
    </source>
</evidence>
<dbReference type="OrthoDB" id="9761045at2"/>
<dbReference type="AlphaFoldDB" id="A0A2M9HGV3"/>
<dbReference type="Gene3D" id="2.60.420.10">
    <property type="entry name" value="Maltose phosphorylase, domain 3"/>
    <property type="match status" value="1"/>
</dbReference>
<reference evidence="8 9" key="1">
    <citation type="submission" date="2017-10" db="EMBL/GenBank/DDBJ databases">
        <title>Draft genome sequences of strains TRE 1, TRE 9, TRE H and TRI 7, isolated from tamarins, belonging to four potential novel Bifidobacterium species.</title>
        <authorList>
            <person name="Mattarelli P."/>
            <person name="Modesto M."/>
            <person name="Puglisi E."/>
            <person name="Morelli L."/>
            <person name="Spezio C."/>
            <person name="Bonetti A."/>
            <person name="Sandri C."/>
        </authorList>
    </citation>
    <scope>NUCLEOTIDE SEQUENCE [LARGE SCALE GENOMIC DNA]</scope>
    <source>
        <strain evidence="9">TRI7</strain>
    </source>
</reference>
<dbReference type="Proteomes" id="UP000231451">
    <property type="component" value="Unassembled WGS sequence"/>
</dbReference>
<evidence type="ECO:0000259" key="4">
    <source>
        <dbReference type="Pfam" id="PF05592"/>
    </source>
</evidence>
<dbReference type="EMBL" id="PEBK01000001">
    <property type="protein sequence ID" value="PJM76042.1"/>
    <property type="molecule type" value="Genomic_DNA"/>
</dbReference>
<evidence type="ECO:0000256" key="1">
    <source>
        <dbReference type="ARBA" id="ARBA00001445"/>
    </source>
</evidence>
<organism evidence="8 9">
    <name type="scientific">Bifidobacterium simiarum</name>
    <dbReference type="NCBI Taxonomy" id="2045441"/>
    <lineage>
        <taxon>Bacteria</taxon>
        <taxon>Bacillati</taxon>
        <taxon>Actinomycetota</taxon>
        <taxon>Actinomycetes</taxon>
        <taxon>Bifidobacteriales</taxon>
        <taxon>Bifidobacteriaceae</taxon>
        <taxon>Bifidobacterium</taxon>
    </lineage>
</organism>
<evidence type="ECO:0000259" key="7">
    <source>
        <dbReference type="Pfam" id="PF17390"/>
    </source>
</evidence>
<evidence type="ECO:0000256" key="2">
    <source>
        <dbReference type="ARBA" id="ARBA00012652"/>
    </source>
</evidence>
<dbReference type="Gene3D" id="2.60.120.260">
    <property type="entry name" value="Galactose-binding domain-like"/>
    <property type="match status" value="2"/>
</dbReference>
<dbReference type="PANTHER" id="PTHR33307">
    <property type="entry name" value="ALPHA-RHAMNOSIDASE (EUROFUNG)"/>
    <property type="match status" value="1"/>
</dbReference>
<dbReference type="InterPro" id="IPR035396">
    <property type="entry name" value="Bac_rhamnosid6H"/>
</dbReference>
<keyword evidence="9" id="KW-1185">Reference proteome</keyword>
<dbReference type="SUPFAM" id="SSF49785">
    <property type="entry name" value="Galactose-binding domain-like"/>
    <property type="match status" value="1"/>
</dbReference>
<dbReference type="RefSeq" id="WP_100511875.1">
    <property type="nucleotide sequence ID" value="NZ_PEBK01000001.1"/>
</dbReference>
<dbReference type="GO" id="GO:0005975">
    <property type="term" value="P:carbohydrate metabolic process"/>
    <property type="evidence" value="ECO:0007669"/>
    <property type="project" value="InterPro"/>
</dbReference>
<sequence length="779" mass="86063">MSQASSSFSPADQLAEARWITVSDDLPAGVRPAYDFRTVFDVTGAASEAWITVTAHGIYEVFVNGERVGDEELTPGFTSYARTLYVQQYDVADLLRDGGNELRIRVSDGWYRGRCGYSRFADSFGTQIAVIASLAFVDGSGSRSVVTDGSWQVAVGEVTRADLMDGQTTDFTRIGAERWEPVGISTDPLTRDRSRFRVSSAPPVRRCERYEPVSITRLPGGRQIVDFGQNISGWVRLSRLGPWGTRLTITHGEALDDSGDLTTDHLRALVGPEMTPLNAGQVDHVISRGAPGDMFEPRHTTHGFRYAAVDGLDEDLRSGDITAIQVRTDLNHIGDFECGDEEVNALHRIAVASWRANSCAVPTDCPQRERSGYTGDIQIFAHTAAFLDDVDMFLRSWLTSLADDQLSDGRVTNVAPNCGNDPNGDPEDVIHGAGGWGDAATVVPWELYRAYGDVDALRECYPMMKRWVEFQERAAAGARHPERIAARPVPAPHERYIWDTGWQWGEWLEPDMVFDPAVVGFWEQGIVATAYFARSAGILARSAHVLGMADDERRFSTLAEHVRQAWRAEFMHDDGTLTRDTQASYVRALRFGLIPEDLRPAAAARLARLVEDNDGRLATGFLSTGMLLPTLVDYGYVDLAYRLLLGHGEPGWMVMLDRGATTVWENWHGLNEHGHPTDSLNHYSKGAVITFLHEYVAGLKATTPGYRSLTIRPYVYPPFGHAKATLDSPHGRLESGWRIDGDTVIIEVRIPEGIDATVILPNGEEHRTEAGSHAWSCAL</sequence>
<dbReference type="Pfam" id="PF05592">
    <property type="entry name" value="Bac_rhamnosid"/>
    <property type="match status" value="1"/>
</dbReference>
<proteinExistence type="predicted"/>
<feature type="domain" description="Alpha-L-rhamnosidase C-terminal" evidence="7">
    <location>
        <begin position="698"/>
        <end position="769"/>
    </location>
</feature>
<dbReference type="SUPFAM" id="SSF48208">
    <property type="entry name" value="Six-hairpin glycosidases"/>
    <property type="match status" value="1"/>
</dbReference>
<dbReference type="InterPro" id="IPR035398">
    <property type="entry name" value="Bac_rhamnosid_C"/>
</dbReference>
<dbReference type="Pfam" id="PF08531">
    <property type="entry name" value="Bac_rhamnosid_N"/>
    <property type="match status" value="1"/>
</dbReference>
<evidence type="ECO:0000259" key="5">
    <source>
        <dbReference type="Pfam" id="PF08531"/>
    </source>
</evidence>